<dbReference type="Pfam" id="PF00665">
    <property type="entry name" value="rve"/>
    <property type="match status" value="1"/>
</dbReference>
<dbReference type="Gene3D" id="3.30.420.10">
    <property type="entry name" value="Ribonuclease H-like superfamily/Ribonuclease H"/>
    <property type="match status" value="1"/>
</dbReference>
<dbReference type="GO" id="GO:0015074">
    <property type="term" value="P:DNA integration"/>
    <property type="evidence" value="ECO:0007669"/>
    <property type="project" value="InterPro"/>
</dbReference>
<keyword evidence="3" id="KW-1185">Reference proteome</keyword>
<name>A0AAV2PI32_MEGNR</name>
<dbReference type="SUPFAM" id="SSF56672">
    <property type="entry name" value="DNA/RNA polymerases"/>
    <property type="match status" value="1"/>
</dbReference>
<evidence type="ECO:0000259" key="1">
    <source>
        <dbReference type="PROSITE" id="PS50994"/>
    </source>
</evidence>
<dbReference type="Proteomes" id="UP001497623">
    <property type="component" value="Unassembled WGS sequence"/>
</dbReference>
<dbReference type="PROSITE" id="PS50994">
    <property type="entry name" value="INTEGRASE"/>
    <property type="match status" value="1"/>
</dbReference>
<dbReference type="PANTHER" id="PTHR47331">
    <property type="entry name" value="PHD-TYPE DOMAIN-CONTAINING PROTEIN"/>
    <property type="match status" value="1"/>
</dbReference>
<dbReference type="InterPro" id="IPR040676">
    <property type="entry name" value="DUF5641"/>
</dbReference>
<dbReference type="EMBL" id="CAXKWB010000025">
    <property type="protein sequence ID" value="CAL4058690.1"/>
    <property type="molecule type" value="Genomic_DNA"/>
</dbReference>
<gene>
    <name evidence="2" type="ORF">MNOR_LOCUS134</name>
</gene>
<dbReference type="InterPro" id="IPR036397">
    <property type="entry name" value="RNaseH_sf"/>
</dbReference>
<dbReference type="InterPro" id="IPR012337">
    <property type="entry name" value="RNaseH-like_sf"/>
</dbReference>
<evidence type="ECO:0000313" key="3">
    <source>
        <dbReference type="Proteomes" id="UP001497623"/>
    </source>
</evidence>
<comment type="caution">
    <text evidence="2">The sequence shown here is derived from an EMBL/GenBank/DDBJ whole genome shotgun (WGS) entry which is preliminary data.</text>
</comment>
<dbReference type="Pfam" id="PF05380">
    <property type="entry name" value="Peptidase_A17"/>
    <property type="match status" value="1"/>
</dbReference>
<reference evidence="2 3" key="1">
    <citation type="submission" date="2024-05" db="EMBL/GenBank/DDBJ databases">
        <authorList>
            <person name="Wallberg A."/>
        </authorList>
    </citation>
    <scope>NUCLEOTIDE SEQUENCE [LARGE SCALE GENOMIC DNA]</scope>
</reference>
<evidence type="ECO:0000313" key="2">
    <source>
        <dbReference type="EMBL" id="CAL4058690.1"/>
    </source>
</evidence>
<dbReference type="SUPFAM" id="SSF53098">
    <property type="entry name" value="Ribonuclease H-like"/>
    <property type="match status" value="1"/>
</dbReference>
<dbReference type="GO" id="GO:0071897">
    <property type="term" value="P:DNA biosynthetic process"/>
    <property type="evidence" value="ECO:0007669"/>
    <property type="project" value="UniProtKB-ARBA"/>
</dbReference>
<organism evidence="2 3">
    <name type="scientific">Meganyctiphanes norvegica</name>
    <name type="common">Northern krill</name>
    <name type="synonym">Thysanopoda norvegica</name>
    <dbReference type="NCBI Taxonomy" id="48144"/>
    <lineage>
        <taxon>Eukaryota</taxon>
        <taxon>Metazoa</taxon>
        <taxon>Ecdysozoa</taxon>
        <taxon>Arthropoda</taxon>
        <taxon>Crustacea</taxon>
        <taxon>Multicrustacea</taxon>
        <taxon>Malacostraca</taxon>
        <taxon>Eumalacostraca</taxon>
        <taxon>Eucarida</taxon>
        <taxon>Euphausiacea</taxon>
        <taxon>Euphausiidae</taxon>
        <taxon>Meganyctiphanes</taxon>
    </lineage>
</organism>
<protein>
    <recommendedName>
        <fullName evidence="1">Integrase catalytic domain-containing protein</fullName>
    </recommendedName>
</protein>
<feature type="domain" description="Integrase catalytic" evidence="1">
    <location>
        <begin position="1021"/>
        <end position="1200"/>
    </location>
</feature>
<sequence>MSLSPTIIIPLKGSQNNSVRVRTLLDPGSGTNWIVKDLLEKVKFTKKGQENLEVVTFSGTVRKKFQLVEVYYLDESEIKQSLMCYVYEVYTRHITVKGMLQYITNNAQEQSVLFKNMKDPASSAVDHKNQGIGMILCSSSINRLRTKENIVHISDLDILLEPTIFGVTVSGSIPACLRKHVEVVMANNIAPVLITDCKDPCLFMSQDSHTLQEDLMFLWGQENLGIVPNEMHDDDRTALDMFLDSVQRDAITGKFTVRLPWNNKKYMLSDNIYVAAARTKRQLQIMMNDRSYGEAMCSAKQELEAGDYIELVDTTIPNENIKYYLPFRGVRKDSTTTTCRMVMDASSKSSASDISLNQALYQGPNLILDLAFCLLRFMLGSFGALADIEKAFLRIFIAECDRDALRFFWFENPYDRRSKLVTYRYKAVMFGSVSSPFLLAAVLQKLIRDDCTNTMVRKAFETGIYVDNVVFATNSEKVLVEFYQDSRELMHKGNFNLRQWTSNSPKLMEKARIQGVAEDNLIVKVIGLYWNVDTDRYLYNTNFEWDKKFTKRSALRFTNKVFDPLGLLTPISMRRRVFMQKLWIRNLKWDENFEFIENLKEQWLHLVSETHISVTSTFPRNAKLTQKSEVHIFSDASKDSYGTVVYLKTPICEEYPNGNIHLSCAKGKVAPIEGKQTIPRLELSGALLAAHKVPYMMKAWDLPVDTKFIFWCDARVVLTWLSQYNIKEIYVHNRVKQIRDLCNNQNVKILHVPTDLNPADMITKDQKATKFVESTVWWNGPWWLQEEKNWPEQEILYNLYPEGVETLGEAIQCKTSHILATVAIDIGKTSLLGFFKLYSFETGLRVMAYILRAFRHKARKFDTKLQEFNRDQVTKNAIDEAKDTAIRIMQEDMFGEELHHLKRGQVITKGPCRKWNLFLDTAGIIRCRGRLANLSEPKIKNDPILVHGKHPLIASFITYKHRHSNCSSRQYTLHKVRKEMHGPGLTAAVNSVVRSCNTCRILRARPYGYPPAPPLPKERLAAERPFAVCGVDYSGPHQVKHGRGTKKVWIALFTCMVSRAIYLMAVPDLSAQTFLQTLQSLAWTVGTPKVILSDNATNFTGTLKLLKEIKSQKRVQDTLALKGIEWKFTPPYAPWFGAVYERMIGTLKKELIKLIGHRMLTHFELTTQLAEIQGVINNRPLVQVGSEDVLTPNNILTGRDDSNDDIFNVLDTTQILDEALSASKDLPKLFTQTAQRRSTFWRKFQEQYLESIKFSNDVPGTVNRGLKPKEGDLVIIHSHDPRLKWRKAVIITPIMSDDGQCRKCLVKTSTGQTIRATKHLHPLEINVEEYIDITRERKVAESNDFEGFEEQVPTARTLRALKLQKYLAEQHQSDESS</sequence>
<dbReference type="InterPro" id="IPR001584">
    <property type="entry name" value="Integrase_cat-core"/>
</dbReference>
<dbReference type="GO" id="GO:0003676">
    <property type="term" value="F:nucleic acid binding"/>
    <property type="evidence" value="ECO:0007669"/>
    <property type="project" value="InterPro"/>
</dbReference>
<dbReference type="InterPro" id="IPR008042">
    <property type="entry name" value="Retrotrans_Pao"/>
</dbReference>
<dbReference type="GO" id="GO:0042575">
    <property type="term" value="C:DNA polymerase complex"/>
    <property type="evidence" value="ECO:0007669"/>
    <property type="project" value="UniProtKB-ARBA"/>
</dbReference>
<dbReference type="InterPro" id="IPR043502">
    <property type="entry name" value="DNA/RNA_pol_sf"/>
</dbReference>
<dbReference type="Pfam" id="PF18701">
    <property type="entry name" value="DUF5641"/>
    <property type="match status" value="1"/>
</dbReference>
<accession>A0AAV2PI32</accession>
<proteinExistence type="predicted"/>
<dbReference type="PANTHER" id="PTHR47331:SF1">
    <property type="entry name" value="GAG-LIKE PROTEIN"/>
    <property type="match status" value="1"/>
</dbReference>